<gene>
    <name evidence="9" type="ORF">ICJ85_12825</name>
</gene>
<dbReference type="InterPro" id="IPR023996">
    <property type="entry name" value="TonB-dep_OMP_SusC/RagA"/>
</dbReference>
<dbReference type="Pfam" id="PF07715">
    <property type="entry name" value="Plug"/>
    <property type="match status" value="1"/>
</dbReference>
<keyword evidence="5 7" id="KW-0472">Membrane</keyword>
<comment type="similarity">
    <text evidence="7">Belongs to the TonB-dependent receptor family.</text>
</comment>
<evidence type="ECO:0000256" key="7">
    <source>
        <dbReference type="PROSITE-ProRule" id="PRU01360"/>
    </source>
</evidence>
<dbReference type="PROSITE" id="PS52016">
    <property type="entry name" value="TONB_DEPENDENT_REC_3"/>
    <property type="match status" value="1"/>
</dbReference>
<dbReference type="NCBIfam" id="TIGR04056">
    <property type="entry name" value="OMP_RagA_SusC"/>
    <property type="match status" value="1"/>
</dbReference>
<keyword evidence="10" id="KW-1185">Reference proteome</keyword>
<dbReference type="InterPro" id="IPR039426">
    <property type="entry name" value="TonB-dep_rcpt-like"/>
</dbReference>
<dbReference type="Gene3D" id="2.170.130.10">
    <property type="entry name" value="TonB-dependent receptor, plug domain"/>
    <property type="match status" value="1"/>
</dbReference>
<feature type="domain" description="TonB-dependent receptor plug" evidence="8">
    <location>
        <begin position="169"/>
        <end position="290"/>
    </location>
</feature>
<accession>A0A8J6QCZ8</accession>
<dbReference type="InterPro" id="IPR008969">
    <property type="entry name" value="CarboxyPept-like_regulatory"/>
</dbReference>
<evidence type="ECO:0000313" key="10">
    <source>
        <dbReference type="Proteomes" id="UP000621516"/>
    </source>
</evidence>
<protein>
    <submittedName>
        <fullName evidence="9">SusC/RagA family TonB-linked outer membrane protein</fullName>
    </submittedName>
</protein>
<sequence>MGKVTLYDALKEIKKEANVDFFYSDKEVNVDRMVSANFNNADVVDALYTLLGNTYNIQKTEDGIVLISPKNTASFENEVKVTGIVTDGSGMPLPGVTVLVKGTKYGTTTDFDGNYALTVDEASTLVFSYIGYKTVEVVLDGKTKVDVVLQEDVSTLEEVVITGIVERKKESFTGAVATVSGEELQALGNLNVLESLKTLDPSFIIVENNALGSNPNRLPDIEVRGKTSVSTDNLRDEFGNSPNQPLFILDGFETTLRTIIDLDMNRVASITILKDASSTALYGAKAANGVIVVETVKPKSGKLRVMYNADFRLEVPDLTDYNLMNAEQKLEYERLAGVYTEATGGLAYIQKGLDAVYNTILAEVGRGVNSYWLNEPLRVGTTLGHSIYADGGDDAFTYGVGVNYRDLQGVMEGSNRETWGANIDLTYRKDKLNISNRLRINGYDANESQYGSFANFGQANPYFRKTDENGRITKFLDIDGIFERNDYIFTNPLYNGTLNGIDNSNNLQLVNNLQAIYTFNTKFRLQSGLQITKAITTNEKFLPPEHTDFIDVGYQQRGSYTNTRTDNFSYRLNTMATYAEVLGENHKITTNIRGEVEENTYERLGIKAVGFPLGTNGNPAYAFSYQPNSRPSTSQSKYRRVNLLASANYAFDNTYFIDGTYRVDGSTSFGSNEKYSPFWSVGAGMNLHKTFNIDPEVMSMLKLRGNIGSVGNQGFGSLSSVTIYGFEQYTNVFGQAVTVNTLANPDLKWQNTLTTSVGIDMTMLGNRLNATFNAFTKKTDPLIVKIDLPSSTGVYNYPINAGFMDTRGVEAILRFSPIYMPQDDFTWTIGVTASALKNEYGGFSNDLAGLNAQELKSASLVRYKDGYSSDDMWAVESLGIDPGSGKEVFLTADGIPTYEYDTDDIKVMGNSRPTVEGVVSSNLRYKNLTIGANFRYRVGGDVFNNALYEKVENISRDERYYNQDLRALTERWVQPGDVTQFKSISDISYTPISSRFIQRENVLIGESINMGYDFRDSKWIKSLGLSQLRINAYMNDIFRISSVRVERGIDYPFAQNVSFSLNARF</sequence>
<evidence type="ECO:0000256" key="3">
    <source>
        <dbReference type="ARBA" id="ARBA00022452"/>
    </source>
</evidence>
<proteinExistence type="inferred from homology"/>
<dbReference type="InterPro" id="IPR023997">
    <property type="entry name" value="TonB-dep_OMP_SusC/RagA_CS"/>
</dbReference>
<dbReference type="SUPFAM" id="SSF49464">
    <property type="entry name" value="Carboxypeptidase regulatory domain-like"/>
    <property type="match status" value="1"/>
</dbReference>
<evidence type="ECO:0000256" key="5">
    <source>
        <dbReference type="ARBA" id="ARBA00023136"/>
    </source>
</evidence>
<name>A0A8J6QCZ8_9FLAO</name>
<dbReference type="EMBL" id="JACVXD010000008">
    <property type="protein sequence ID" value="MBD0824901.1"/>
    <property type="molecule type" value="Genomic_DNA"/>
</dbReference>
<dbReference type="Proteomes" id="UP000621516">
    <property type="component" value="Unassembled WGS sequence"/>
</dbReference>
<reference evidence="9 10" key="1">
    <citation type="journal article" date="2018" name="J. Microbiol.">
        <title>Aestuariibaculum marinum sp. nov., a marine bacterium isolated from seawater in South Korea.</title>
        <authorList>
            <person name="Choi J."/>
            <person name="Lee D."/>
            <person name="Jang J.H."/>
            <person name="Cha S."/>
            <person name="Seo T."/>
        </authorList>
    </citation>
    <scope>NUCLEOTIDE SEQUENCE [LARGE SCALE GENOMIC DNA]</scope>
    <source>
        <strain evidence="9 10">IP7</strain>
    </source>
</reference>
<comment type="subcellular location">
    <subcellularLocation>
        <location evidence="1 7">Cell outer membrane</location>
        <topology evidence="1 7">Multi-pass membrane protein</topology>
    </subcellularLocation>
</comment>
<dbReference type="InterPro" id="IPR012910">
    <property type="entry name" value="Plug_dom"/>
</dbReference>
<dbReference type="InterPro" id="IPR037066">
    <property type="entry name" value="Plug_dom_sf"/>
</dbReference>
<dbReference type="SUPFAM" id="SSF56935">
    <property type="entry name" value="Porins"/>
    <property type="match status" value="1"/>
</dbReference>
<evidence type="ECO:0000256" key="4">
    <source>
        <dbReference type="ARBA" id="ARBA00022692"/>
    </source>
</evidence>
<evidence type="ECO:0000313" key="9">
    <source>
        <dbReference type="EMBL" id="MBD0824901.1"/>
    </source>
</evidence>
<keyword evidence="2 7" id="KW-0813">Transport</keyword>
<comment type="caution">
    <text evidence="9">The sequence shown here is derived from an EMBL/GenBank/DDBJ whole genome shotgun (WGS) entry which is preliminary data.</text>
</comment>
<evidence type="ECO:0000256" key="2">
    <source>
        <dbReference type="ARBA" id="ARBA00022448"/>
    </source>
</evidence>
<dbReference type="Gene3D" id="2.60.40.1120">
    <property type="entry name" value="Carboxypeptidase-like, regulatory domain"/>
    <property type="match status" value="1"/>
</dbReference>
<dbReference type="Gene3D" id="2.40.170.20">
    <property type="entry name" value="TonB-dependent receptor, beta-barrel domain"/>
    <property type="match status" value="1"/>
</dbReference>
<organism evidence="9 10">
    <name type="scientific">Aestuariibaculum marinum</name>
    <dbReference type="NCBI Taxonomy" id="2683592"/>
    <lineage>
        <taxon>Bacteria</taxon>
        <taxon>Pseudomonadati</taxon>
        <taxon>Bacteroidota</taxon>
        <taxon>Flavobacteriia</taxon>
        <taxon>Flavobacteriales</taxon>
        <taxon>Flavobacteriaceae</taxon>
    </lineage>
</organism>
<evidence type="ECO:0000256" key="6">
    <source>
        <dbReference type="ARBA" id="ARBA00023237"/>
    </source>
</evidence>
<keyword evidence="6 7" id="KW-0998">Cell outer membrane</keyword>
<keyword evidence="3 7" id="KW-1134">Transmembrane beta strand</keyword>
<dbReference type="Pfam" id="PF13715">
    <property type="entry name" value="CarbopepD_reg_2"/>
    <property type="match status" value="1"/>
</dbReference>
<dbReference type="AlphaFoldDB" id="A0A8J6QCZ8"/>
<dbReference type="InterPro" id="IPR036942">
    <property type="entry name" value="Beta-barrel_TonB_sf"/>
</dbReference>
<dbReference type="GO" id="GO:0009279">
    <property type="term" value="C:cell outer membrane"/>
    <property type="evidence" value="ECO:0007669"/>
    <property type="project" value="UniProtKB-SubCell"/>
</dbReference>
<dbReference type="NCBIfam" id="TIGR04057">
    <property type="entry name" value="SusC_RagA_signa"/>
    <property type="match status" value="1"/>
</dbReference>
<evidence type="ECO:0000259" key="8">
    <source>
        <dbReference type="Pfam" id="PF07715"/>
    </source>
</evidence>
<dbReference type="RefSeq" id="WP_188224199.1">
    <property type="nucleotide sequence ID" value="NZ_JACVXD010000008.1"/>
</dbReference>
<evidence type="ECO:0000256" key="1">
    <source>
        <dbReference type="ARBA" id="ARBA00004571"/>
    </source>
</evidence>
<keyword evidence="4 7" id="KW-0812">Transmembrane</keyword>
<dbReference type="FunFam" id="2.60.40.1120:FF:000003">
    <property type="entry name" value="Outer membrane protein Omp121"/>
    <property type="match status" value="1"/>
</dbReference>